<evidence type="ECO:0000256" key="4">
    <source>
        <dbReference type="ARBA" id="ARBA00023136"/>
    </source>
</evidence>
<dbReference type="GO" id="GO:0001518">
    <property type="term" value="C:voltage-gated sodium channel complex"/>
    <property type="evidence" value="ECO:0007669"/>
    <property type="project" value="TreeGrafter"/>
</dbReference>
<dbReference type="RefSeq" id="WP_246347226.1">
    <property type="nucleotide sequence ID" value="NZ_JACHID010000004.1"/>
</dbReference>
<dbReference type="InterPro" id="IPR027359">
    <property type="entry name" value="Volt_channel_dom_sf"/>
</dbReference>
<dbReference type="Pfam" id="PF00520">
    <property type="entry name" value="Ion_trans"/>
    <property type="match status" value="1"/>
</dbReference>
<sequence length="273" mass="31823">MQRKIEQLVNDPRFQWTVITLILLNAVVIGFETYPSIYLPRQDLFFWLELFFLWTFTVEIVLRMVAARSPLRFFKSGWNIFDFIIVASGHLLVGGYFVSILRILRILRVLRAVTVIPSLQRVVSALLRTIPAIGNIMILLSLLFYIFAVIGTMLFRDVAPEYFGTLHHSLLTLFQIVTLESWASGVMRPMMEASPYSWIYFVFFILTGTFIVVNLFIGVIVSNVQDVADICPRTKQPRPTPQEHMEHLSREMHELRQQIRQLQSSLQDQQRRE</sequence>
<evidence type="ECO:0000256" key="6">
    <source>
        <dbReference type="SAM" id="Phobius"/>
    </source>
</evidence>
<keyword evidence="2 6" id="KW-0812">Transmembrane</keyword>
<dbReference type="PANTHER" id="PTHR10037">
    <property type="entry name" value="VOLTAGE-GATED CATION CHANNEL CALCIUM AND SODIUM"/>
    <property type="match status" value="1"/>
</dbReference>
<dbReference type="Gene3D" id="1.20.120.350">
    <property type="entry name" value="Voltage-gated potassium channels. Chain C"/>
    <property type="match status" value="1"/>
</dbReference>
<comment type="caution">
    <text evidence="8">The sequence shown here is derived from an EMBL/GenBank/DDBJ whole genome shotgun (WGS) entry which is preliminary data.</text>
</comment>
<reference evidence="8 9" key="1">
    <citation type="submission" date="2020-08" db="EMBL/GenBank/DDBJ databases">
        <title>Genomic Encyclopedia of Type Strains, Phase IV (KMG-IV): sequencing the most valuable type-strain genomes for metagenomic binning, comparative biology and taxonomic classification.</title>
        <authorList>
            <person name="Goeker M."/>
        </authorList>
    </citation>
    <scope>NUCLEOTIDE SEQUENCE [LARGE SCALE GENOMIC DNA]</scope>
    <source>
        <strain evidence="8 9">DSM 22071</strain>
    </source>
</reference>
<dbReference type="SUPFAM" id="SSF81324">
    <property type="entry name" value="Voltage-gated potassium channels"/>
    <property type="match status" value="1"/>
</dbReference>
<keyword evidence="8" id="KW-0406">Ion transport</keyword>
<protein>
    <submittedName>
        <fullName evidence="8">Voltage-gated sodium channel</fullName>
    </submittedName>
</protein>
<dbReference type="InterPro" id="IPR005821">
    <property type="entry name" value="Ion_trans_dom"/>
</dbReference>
<comment type="subcellular location">
    <subcellularLocation>
        <location evidence="1">Membrane</location>
        <topology evidence="1">Multi-pass membrane protein</topology>
    </subcellularLocation>
</comment>
<evidence type="ECO:0000256" key="5">
    <source>
        <dbReference type="SAM" id="Coils"/>
    </source>
</evidence>
<dbReference type="GO" id="GO:0005248">
    <property type="term" value="F:voltage-gated sodium channel activity"/>
    <property type="evidence" value="ECO:0007669"/>
    <property type="project" value="TreeGrafter"/>
</dbReference>
<dbReference type="AlphaFoldDB" id="A0A7W8DGL0"/>
<organism evidence="8 9">
    <name type="scientific">Desulfurispira natronophila</name>
    <dbReference type="NCBI Taxonomy" id="682562"/>
    <lineage>
        <taxon>Bacteria</taxon>
        <taxon>Pseudomonadati</taxon>
        <taxon>Chrysiogenota</taxon>
        <taxon>Chrysiogenia</taxon>
        <taxon>Chrysiogenales</taxon>
        <taxon>Chrysiogenaceae</taxon>
        <taxon>Desulfurispira</taxon>
    </lineage>
</organism>
<evidence type="ECO:0000256" key="2">
    <source>
        <dbReference type="ARBA" id="ARBA00022692"/>
    </source>
</evidence>
<feature type="transmembrane region" description="Helical" evidence="6">
    <location>
        <begin position="14"/>
        <end position="32"/>
    </location>
</feature>
<dbReference type="Proteomes" id="UP000528322">
    <property type="component" value="Unassembled WGS sequence"/>
</dbReference>
<feature type="domain" description="Ion transport" evidence="7">
    <location>
        <begin position="13"/>
        <end position="227"/>
    </location>
</feature>
<name>A0A7W8DGL0_9BACT</name>
<evidence type="ECO:0000259" key="7">
    <source>
        <dbReference type="Pfam" id="PF00520"/>
    </source>
</evidence>
<keyword evidence="8" id="KW-0813">Transport</keyword>
<feature type="transmembrane region" description="Helical" evidence="6">
    <location>
        <begin position="78"/>
        <end position="104"/>
    </location>
</feature>
<feature type="transmembrane region" description="Helical" evidence="6">
    <location>
        <begin position="198"/>
        <end position="221"/>
    </location>
</feature>
<evidence type="ECO:0000256" key="1">
    <source>
        <dbReference type="ARBA" id="ARBA00004141"/>
    </source>
</evidence>
<dbReference type="PANTHER" id="PTHR10037:SF62">
    <property type="entry name" value="SODIUM CHANNEL PROTEIN 60E"/>
    <property type="match status" value="1"/>
</dbReference>
<dbReference type="InterPro" id="IPR043203">
    <property type="entry name" value="VGCC_Ca_Na"/>
</dbReference>
<gene>
    <name evidence="8" type="ORF">HNR37_000791</name>
</gene>
<evidence type="ECO:0000313" key="8">
    <source>
        <dbReference type="EMBL" id="MBB5021479.1"/>
    </source>
</evidence>
<keyword evidence="9" id="KW-1185">Reference proteome</keyword>
<feature type="transmembrane region" description="Helical" evidence="6">
    <location>
        <begin position="44"/>
        <end position="66"/>
    </location>
</feature>
<keyword evidence="5" id="KW-0175">Coiled coil</keyword>
<evidence type="ECO:0000256" key="3">
    <source>
        <dbReference type="ARBA" id="ARBA00022989"/>
    </source>
</evidence>
<dbReference type="EMBL" id="JACHID010000004">
    <property type="protein sequence ID" value="MBB5021479.1"/>
    <property type="molecule type" value="Genomic_DNA"/>
</dbReference>
<feature type="coiled-coil region" evidence="5">
    <location>
        <begin position="245"/>
        <end position="272"/>
    </location>
</feature>
<feature type="transmembrane region" description="Helical" evidence="6">
    <location>
        <begin position="125"/>
        <end position="154"/>
    </location>
</feature>
<keyword evidence="4 6" id="KW-0472">Membrane</keyword>
<accession>A0A7W8DGL0</accession>
<dbReference type="Gene3D" id="1.10.287.70">
    <property type="match status" value="1"/>
</dbReference>
<evidence type="ECO:0000313" key="9">
    <source>
        <dbReference type="Proteomes" id="UP000528322"/>
    </source>
</evidence>
<proteinExistence type="predicted"/>
<keyword evidence="3 6" id="KW-1133">Transmembrane helix</keyword>
<keyword evidence="8" id="KW-0407">Ion channel</keyword>